<keyword evidence="3" id="KW-1185">Reference proteome</keyword>
<comment type="caution">
    <text evidence="2">The sequence shown here is derived from an EMBL/GenBank/DDBJ whole genome shotgun (WGS) entry which is preliminary data.</text>
</comment>
<dbReference type="AlphaFoldDB" id="A0AAV9U4W7"/>
<organism evidence="2 3">
    <name type="scientific">Orbilia brochopaga</name>
    <dbReference type="NCBI Taxonomy" id="3140254"/>
    <lineage>
        <taxon>Eukaryota</taxon>
        <taxon>Fungi</taxon>
        <taxon>Dikarya</taxon>
        <taxon>Ascomycota</taxon>
        <taxon>Pezizomycotina</taxon>
        <taxon>Orbiliomycetes</taxon>
        <taxon>Orbiliales</taxon>
        <taxon>Orbiliaceae</taxon>
        <taxon>Orbilia</taxon>
    </lineage>
</organism>
<feature type="signal peptide" evidence="1">
    <location>
        <begin position="1"/>
        <end position="25"/>
    </location>
</feature>
<protein>
    <submittedName>
        <fullName evidence="2">Uncharacterized protein</fullName>
    </submittedName>
</protein>
<dbReference type="Proteomes" id="UP001375240">
    <property type="component" value="Unassembled WGS sequence"/>
</dbReference>
<gene>
    <name evidence="2" type="ORF">TWF696_002627</name>
</gene>
<accession>A0AAV9U4W7</accession>
<evidence type="ECO:0000256" key="1">
    <source>
        <dbReference type="SAM" id="SignalP"/>
    </source>
</evidence>
<reference evidence="2 3" key="1">
    <citation type="submission" date="2019-10" db="EMBL/GenBank/DDBJ databases">
        <authorList>
            <person name="Palmer J.M."/>
        </authorList>
    </citation>
    <scope>NUCLEOTIDE SEQUENCE [LARGE SCALE GENOMIC DNA]</scope>
    <source>
        <strain evidence="2 3">TWF696</strain>
    </source>
</reference>
<name>A0AAV9U4W7_9PEZI</name>
<sequence length="334" mass="38653">MRLRQNGGFATGLLALLLQTNPVIGITKRVTFGFLNNFRNDHRVTIGNIQNVLDRISDEAYYNKPIGFIEDHQEEQLEAIENGRRFEAGELGVPLEDIPMPEFYTDLNSAFESLMYKLIEAVEEVDYTTLSFQPEAQRIAEGFNLRLLNEDARRETIQALDELLDLNDNIYLSGEWDIRVASDFFNSAQELREDDDLEEQPFIHVLDNLVFVLANTWIVPPTWLSVVAYLWNAVPEGDVRGQMVWRINPDGPQQLADGLAPLYEQLYSYRNRFQQAMRRAFKFLPRELPIITDTYRKGVAIVEFFTFYERLIDDFYAAVSSVVPPPLDELEYPH</sequence>
<dbReference type="EMBL" id="JAVHNQ010000013">
    <property type="protein sequence ID" value="KAK6334124.1"/>
    <property type="molecule type" value="Genomic_DNA"/>
</dbReference>
<feature type="chain" id="PRO_5043395897" evidence="1">
    <location>
        <begin position="26"/>
        <end position="334"/>
    </location>
</feature>
<keyword evidence="1" id="KW-0732">Signal</keyword>
<evidence type="ECO:0000313" key="2">
    <source>
        <dbReference type="EMBL" id="KAK6334124.1"/>
    </source>
</evidence>
<evidence type="ECO:0000313" key="3">
    <source>
        <dbReference type="Proteomes" id="UP001375240"/>
    </source>
</evidence>
<proteinExistence type="predicted"/>